<dbReference type="HAMAP" id="MF_00397">
    <property type="entry name" value="CitG"/>
    <property type="match status" value="1"/>
</dbReference>
<name>A0A6P1Q5V6_9GAMM</name>
<dbReference type="EMBL" id="CP028271">
    <property type="protein sequence ID" value="QHM73792.1"/>
    <property type="molecule type" value="Genomic_DNA"/>
</dbReference>
<dbReference type="RefSeq" id="WP_160623361.1">
    <property type="nucleotide sequence ID" value="NZ_CP028271.1"/>
</dbReference>
<dbReference type="InterPro" id="IPR017551">
    <property type="entry name" value="TriPribosyl-deP-CoA_syn_CitG"/>
</dbReference>
<dbReference type="NCBIfam" id="TIGR03125">
    <property type="entry name" value="citrate_citG"/>
    <property type="match status" value="1"/>
</dbReference>
<keyword evidence="3 6" id="KW-0808">Transferase</keyword>
<evidence type="ECO:0000313" key="8">
    <source>
        <dbReference type="Proteomes" id="UP000464053"/>
    </source>
</evidence>
<evidence type="ECO:0000313" key="7">
    <source>
        <dbReference type="EMBL" id="QHM73792.1"/>
    </source>
</evidence>
<evidence type="ECO:0000256" key="6">
    <source>
        <dbReference type="HAMAP-Rule" id="MF_00397"/>
    </source>
</evidence>
<keyword evidence="8" id="KW-1185">Reference proteome</keyword>
<dbReference type="KEGG" id="mint:C7M51_04150"/>
<evidence type="ECO:0000256" key="1">
    <source>
        <dbReference type="ARBA" id="ARBA00001210"/>
    </source>
</evidence>
<dbReference type="GO" id="GO:0005524">
    <property type="term" value="F:ATP binding"/>
    <property type="evidence" value="ECO:0007669"/>
    <property type="project" value="UniProtKB-KW"/>
</dbReference>
<dbReference type="Proteomes" id="UP000464053">
    <property type="component" value="Chromosome"/>
</dbReference>
<dbReference type="GO" id="GO:0046917">
    <property type="term" value="F:triphosphoribosyl-dephospho-CoA synthase activity"/>
    <property type="evidence" value="ECO:0007669"/>
    <property type="project" value="UniProtKB-UniRule"/>
</dbReference>
<reference evidence="7 8" key="1">
    <citation type="submission" date="2018-03" db="EMBL/GenBank/DDBJ databases">
        <title>Pantoea intestinalis SRCM103226 isolated form the mealworm.</title>
        <authorList>
            <person name="Jeong D.-Y."/>
            <person name="Kim J.W."/>
        </authorList>
    </citation>
    <scope>NUCLEOTIDE SEQUENCE [LARGE SCALE GENOMIC DNA]</scope>
    <source>
        <strain evidence="7 8">SRCM103226</strain>
    </source>
</reference>
<keyword evidence="7" id="KW-0328">Glycosyltransferase</keyword>
<sequence length="290" mass="30705">MTTLAVSAKRDEPIVDIAALAGEAMYREVMLTPKPGLVDGANNGAHPDMNLALFMGSIAAVSPWFARFFAQGKATAHFPAPQTLAAIRPIGLACEQAMFNATGGINTHKGGVFSLGLLCAAAGRLASGNGPLSQRALCREIRAMCAGLVDGELKNSVPAKTKGEHIFQTLGLTGARGEAESGFTTVTRFGLPQWEKALRDGLTEQDALLNMLLALMAHNPDTNVVSRGGLNGLNYVQRYARRLLKIRNLSGKRLRKALCNMDNALIAKNLSPGGSADLLAVGWVLSHYPA</sequence>
<proteinExistence type="inferred from homology"/>
<evidence type="ECO:0000256" key="3">
    <source>
        <dbReference type="ARBA" id="ARBA00022679"/>
    </source>
</evidence>
<dbReference type="PANTHER" id="PTHR30201">
    <property type="entry name" value="TRIPHOSPHORIBOSYL-DEPHOSPHO-COA SYNTHASE"/>
    <property type="match status" value="1"/>
</dbReference>
<dbReference type="OrthoDB" id="114886at2"/>
<dbReference type="Pfam" id="PF01874">
    <property type="entry name" value="CitG"/>
    <property type="match status" value="1"/>
</dbReference>
<dbReference type="PANTHER" id="PTHR30201:SF2">
    <property type="entry name" value="2-(5''-TRIPHOSPHORIBOSYL)-3'-DEPHOSPHOCOENZYME-A SYNTHASE"/>
    <property type="match status" value="1"/>
</dbReference>
<protein>
    <recommendedName>
        <fullName evidence="6">Probable 2-(5''-triphosphoribosyl)-3'-dephosphocoenzyme-A synthase</fullName>
        <shortName evidence="6">2-(5''-triphosphoribosyl)-3'-dephospho-CoA synthase</shortName>
        <ecNumber evidence="6">2.4.2.52</ecNumber>
    </recommendedName>
</protein>
<keyword evidence="4 6" id="KW-0547">Nucleotide-binding</keyword>
<evidence type="ECO:0000256" key="4">
    <source>
        <dbReference type="ARBA" id="ARBA00022741"/>
    </source>
</evidence>
<dbReference type="GO" id="GO:0051191">
    <property type="term" value="P:prosthetic group biosynthetic process"/>
    <property type="evidence" value="ECO:0007669"/>
    <property type="project" value="TreeGrafter"/>
</dbReference>
<accession>A0A6P1Q5V6</accession>
<dbReference type="InterPro" id="IPR002736">
    <property type="entry name" value="CitG"/>
</dbReference>
<dbReference type="AlphaFoldDB" id="A0A6P1Q5V6"/>
<evidence type="ECO:0000256" key="5">
    <source>
        <dbReference type="ARBA" id="ARBA00022840"/>
    </source>
</evidence>
<organism evidence="7 8">
    <name type="scientific">Mixta intestinalis</name>
    <dbReference type="NCBI Taxonomy" id="1615494"/>
    <lineage>
        <taxon>Bacteria</taxon>
        <taxon>Pseudomonadati</taxon>
        <taxon>Pseudomonadota</taxon>
        <taxon>Gammaproteobacteria</taxon>
        <taxon>Enterobacterales</taxon>
        <taxon>Erwiniaceae</taxon>
        <taxon>Mixta</taxon>
    </lineage>
</organism>
<gene>
    <name evidence="7" type="primary">citG_3</name>
    <name evidence="6" type="synonym">citG</name>
    <name evidence="7" type="ORF">C7M51_04150</name>
</gene>
<dbReference type="Gene3D" id="1.10.4200.10">
    <property type="entry name" value="Triphosphoribosyl-dephospho-CoA protein"/>
    <property type="match status" value="1"/>
</dbReference>
<dbReference type="EC" id="2.4.2.52" evidence="6"/>
<evidence type="ECO:0000256" key="2">
    <source>
        <dbReference type="ARBA" id="ARBA00006812"/>
    </source>
</evidence>
<comment type="similarity">
    <text evidence="2 6">Belongs to the CitG/MdcB family.</text>
</comment>
<dbReference type="GO" id="GO:0016757">
    <property type="term" value="F:glycosyltransferase activity"/>
    <property type="evidence" value="ECO:0007669"/>
    <property type="project" value="UniProtKB-KW"/>
</dbReference>
<comment type="catalytic activity">
    <reaction evidence="1 6">
        <text>3'-dephospho-CoA + ATP = 2'-(5''-triphospho-alpha-D-ribosyl)-3'-dephospho-CoA + adenine</text>
        <dbReference type="Rhea" id="RHEA:15117"/>
        <dbReference type="ChEBI" id="CHEBI:16708"/>
        <dbReference type="ChEBI" id="CHEBI:30616"/>
        <dbReference type="ChEBI" id="CHEBI:57328"/>
        <dbReference type="ChEBI" id="CHEBI:61378"/>
        <dbReference type="EC" id="2.4.2.52"/>
    </reaction>
</comment>
<keyword evidence="5 6" id="KW-0067">ATP-binding</keyword>